<dbReference type="Proteomes" id="UP000663870">
    <property type="component" value="Unassembled WGS sequence"/>
</dbReference>
<proteinExistence type="predicted"/>
<gene>
    <name evidence="6" type="ORF">JXQ802_LOCUS34700</name>
    <name evidence="5" type="ORF">PYM288_LOCUS22546</name>
</gene>
<name>A0A814TA55_9BILA</name>
<comment type="caution">
    <text evidence="5">The sequence shown here is derived from an EMBL/GenBank/DDBJ whole genome shotgun (WGS) entry which is preliminary data.</text>
</comment>
<dbReference type="InterPro" id="IPR051844">
    <property type="entry name" value="USH2_Complex_Protein"/>
</dbReference>
<evidence type="ECO:0000313" key="7">
    <source>
        <dbReference type="Proteomes" id="UP000663854"/>
    </source>
</evidence>
<keyword evidence="2" id="KW-0677">Repeat</keyword>
<dbReference type="InterPro" id="IPR001478">
    <property type="entry name" value="PDZ"/>
</dbReference>
<dbReference type="SUPFAM" id="SSF50156">
    <property type="entry name" value="PDZ domain-like"/>
    <property type="match status" value="1"/>
</dbReference>
<accession>A0A814TA55</accession>
<dbReference type="GO" id="GO:0005886">
    <property type="term" value="C:plasma membrane"/>
    <property type="evidence" value="ECO:0007669"/>
    <property type="project" value="TreeGrafter"/>
</dbReference>
<dbReference type="InterPro" id="IPR036034">
    <property type="entry name" value="PDZ_sf"/>
</dbReference>
<feature type="domain" description="PDZ" evidence="4">
    <location>
        <begin position="2"/>
        <end position="71"/>
    </location>
</feature>
<dbReference type="EMBL" id="CAJNOL010001668">
    <property type="protein sequence ID" value="CAF1400877.1"/>
    <property type="molecule type" value="Genomic_DNA"/>
</dbReference>
<dbReference type="AlphaFoldDB" id="A0A814TA55"/>
<dbReference type="Proteomes" id="UP000663854">
    <property type="component" value="Unassembled WGS sequence"/>
</dbReference>
<evidence type="ECO:0000313" key="5">
    <source>
        <dbReference type="EMBL" id="CAF1157288.1"/>
    </source>
</evidence>
<dbReference type="PANTHER" id="PTHR23116">
    <property type="entry name" value="PDZ DOMAIN CONTAINING WHIRLIN AND HARMONIN-RELATED"/>
    <property type="match status" value="1"/>
</dbReference>
<dbReference type="PROSITE" id="PS50106">
    <property type="entry name" value="PDZ"/>
    <property type="match status" value="1"/>
</dbReference>
<organism evidence="5 7">
    <name type="scientific">Rotaria sordida</name>
    <dbReference type="NCBI Taxonomy" id="392033"/>
    <lineage>
        <taxon>Eukaryota</taxon>
        <taxon>Metazoa</taxon>
        <taxon>Spiralia</taxon>
        <taxon>Gnathifera</taxon>
        <taxon>Rotifera</taxon>
        <taxon>Eurotatoria</taxon>
        <taxon>Bdelloidea</taxon>
        <taxon>Philodinida</taxon>
        <taxon>Philodinidae</taxon>
        <taxon>Rotaria</taxon>
    </lineage>
</organism>
<evidence type="ECO:0000256" key="2">
    <source>
        <dbReference type="ARBA" id="ARBA00022737"/>
    </source>
</evidence>
<dbReference type="GO" id="GO:0042995">
    <property type="term" value="C:cell projection"/>
    <property type="evidence" value="ECO:0007669"/>
    <property type="project" value="UniProtKB-SubCell"/>
</dbReference>
<keyword evidence="3" id="KW-0966">Cell projection</keyword>
<evidence type="ECO:0000259" key="4">
    <source>
        <dbReference type="PROSITE" id="PS50106"/>
    </source>
</evidence>
<evidence type="ECO:0000313" key="8">
    <source>
        <dbReference type="Proteomes" id="UP000663870"/>
    </source>
</evidence>
<dbReference type="PANTHER" id="PTHR23116:SF29">
    <property type="entry name" value="PDZ DOMAIN-CONTAINING PROTEIN 7"/>
    <property type="match status" value="1"/>
</dbReference>
<evidence type="ECO:0000256" key="1">
    <source>
        <dbReference type="ARBA" id="ARBA00004316"/>
    </source>
</evidence>
<dbReference type="SMART" id="SM00228">
    <property type="entry name" value="PDZ"/>
    <property type="match status" value="1"/>
</dbReference>
<evidence type="ECO:0000313" key="6">
    <source>
        <dbReference type="EMBL" id="CAF1400877.1"/>
    </source>
</evidence>
<dbReference type="Pfam" id="PF00595">
    <property type="entry name" value="PDZ"/>
    <property type="match status" value="1"/>
</dbReference>
<comment type="subcellular location">
    <subcellularLocation>
        <location evidence="1">Cell projection</location>
    </subcellularLocation>
</comment>
<evidence type="ECO:0000256" key="3">
    <source>
        <dbReference type="ARBA" id="ARBA00023273"/>
    </source>
</evidence>
<dbReference type="Gene3D" id="2.30.42.10">
    <property type="match status" value="1"/>
</dbReference>
<dbReference type="EMBL" id="CAJNOH010000973">
    <property type="protein sequence ID" value="CAF1157288.1"/>
    <property type="molecule type" value="Genomic_DNA"/>
</dbReference>
<sequence length="148" mass="16803">MWVIVSVEKSKRLGLVIRGDAEYGLGIFISGVDKGSLSDQADLSIGDQILSVNGIDFRHITHADAVQLLRNLDKMSPIAKTSPRLYPRIINKTKSQYDLSSTFQNNFINSNRNLFQLIINKDDQAKIKYLINQYQLNEIHIDQSIQLL</sequence>
<reference evidence="5" key="1">
    <citation type="submission" date="2021-02" db="EMBL/GenBank/DDBJ databases">
        <authorList>
            <person name="Nowell W R."/>
        </authorList>
    </citation>
    <scope>NUCLEOTIDE SEQUENCE</scope>
</reference>
<keyword evidence="8" id="KW-1185">Reference proteome</keyword>
<protein>
    <recommendedName>
        <fullName evidence="4">PDZ domain-containing protein</fullName>
    </recommendedName>
</protein>